<reference evidence="2" key="1">
    <citation type="journal article" date="2023" name="bioRxiv">
        <title>Improved chromosome-level genome assembly for marigold (Tagetes erecta).</title>
        <authorList>
            <person name="Jiang F."/>
            <person name="Yuan L."/>
            <person name="Wang S."/>
            <person name="Wang H."/>
            <person name="Xu D."/>
            <person name="Wang A."/>
            <person name="Fan W."/>
        </authorList>
    </citation>
    <scope>NUCLEOTIDE SEQUENCE</scope>
    <source>
        <strain evidence="2">WSJ</strain>
        <tissue evidence="2">Leaf</tissue>
    </source>
</reference>
<evidence type="ECO:0000313" key="2">
    <source>
        <dbReference type="EMBL" id="KAK1432678.1"/>
    </source>
</evidence>
<evidence type="ECO:0000313" key="3">
    <source>
        <dbReference type="Proteomes" id="UP001229421"/>
    </source>
</evidence>
<keyword evidence="3" id="KW-1185">Reference proteome</keyword>
<gene>
    <name evidence="2" type="ORF">QVD17_09576</name>
</gene>
<feature type="region of interest" description="Disordered" evidence="1">
    <location>
        <begin position="59"/>
        <end position="85"/>
    </location>
</feature>
<protein>
    <submittedName>
        <fullName evidence="2">Uncharacterized protein</fullName>
    </submittedName>
</protein>
<dbReference type="Proteomes" id="UP001229421">
    <property type="component" value="Unassembled WGS sequence"/>
</dbReference>
<proteinExistence type="predicted"/>
<accession>A0AAD8P429</accession>
<sequence length="256" mass="28550">MLHLHLLIINNTNIRSRKFSVEGIKDLNVKPTIISMMDLNNNSNLQNVYRSSSTHLRPPHTIKFSPASPSSLPSPTSPNLHSPQPISSTVYSAPVISPPLSLFGVSLLSVLRTDNLPSKAKSFDIQDIIFEAQFYGIDHLLVQSHSNPSQFEPFNLEKSKILPLSCDLGKMEKEMEMVENEEEEDEEVTYKKRWSFAKPLKEQQPTPSNDTVWLRSYMSETEQEQNKHAIAIAAATAVAVNATVAAAQAARRCASH</sequence>
<dbReference type="EMBL" id="JAUHHV010000002">
    <property type="protein sequence ID" value="KAK1432678.1"/>
    <property type="molecule type" value="Genomic_DNA"/>
</dbReference>
<dbReference type="AlphaFoldDB" id="A0AAD8P429"/>
<comment type="caution">
    <text evidence="2">The sequence shown here is derived from an EMBL/GenBank/DDBJ whole genome shotgun (WGS) entry which is preliminary data.</text>
</comment>
<name>A0AAD8P429_TARER</name>
<organism evidence="2 3">
    <name type="scientific">Tagetes erecta</name>
    <name type="common">African marigold</name>
    <dbReference type="NCBI Taxonomy" id="13708"/>
    <lineage>
        <taxon>Eukaryota</taxon>
        <taxon>Viridiplantae</taxon>
        <taxon>Streptophyta</taxon>
        <taxon>Embryophyta</taxon>
        <taxon>Tracheophyta</taxon>
        <taxon>Spermatophyta</taxon>
        <taxon>Magnoliopsida</taxon>
        <taxon>eudicotyledons</taxon>
        <taxon>Gunneridae</taxon>
        <taxon>Pentapetalae</taxon>
        <taxon>asterids</taxon>
        <taxon>campanulids</taxon>
        <taxon>Asterales</taxon>
        <taxon>Asteraceae</taxon>
        <taxon>Asteroideae</taxon>
        <taxon>Heliantheae alliance</taxon>
        <taxon>Tageteae</taxon>
        <taxon>Tagetes</taxon>
    </lineage>
</organism>
<feature type="compositionally biased region" description="Low complexity" evidence="1">
    <location>
        <begin position="65"/>
        <end position="83"/>
    </location>
</feature>
<evidence type="ECO:0000256" key="1">
    <source>
        <dbReference type="SAM" id="MobiDB-lite"/>
    </source>
</evidence>